<reference evidence="1 2" key="1">
    <citation type="journal article" date="2018" name="Mol. Biol. Evol.">
        <title>Analysis of the draft genome of the red seaweed Gracilariopsis chorda provides insights into genome size evolution in Rhodophyta.</title>
        <authorList>
            <person name="Lee J."/>
            <person name="Yang E.C."/>
            <person name="Graf L."/>
            <person name="Yang J.H."/>
            <person name="Qiu H."/>
            <person name="Zel Zion U."/>
            <person name="Chan C.X."/>
            <person name="Stephens T.G."/>
            <person name="Weber A.P.M."/>
            <person name="Boo G.H."/>
            <person name="Boo S.M."/>
            <person name="Kim K.M."/>
            <person name="Shin Y."/>
            <person name="Jung M."/>
            <person name="Lee S.J."/>
            <person name="Yim H.S."/>
            <person name="Lee J.H."/>
            <person name="Bhattacharya D."/>
            <person name="Yoon H.S."/>
        </authorList>
    </citation>
    <scope>NUCLEOTIDE SEQUENCE [LARGE SCALE GENOMIC DNA]</scope>
    <source>
        <strain evidence="1 2">SKKU-2015</strain>
        <tissue evidence="1">Whole body</tissue>
    </source>
</reference>
<dbReference type="AlphaFoldDB" id="A0A2V3II73"/>
<accession>A0A2V3II73</accession>
<organism evidence="1 2">
    <name type="scientific">Gracilariopsis chorda</name>
    <dbReference type="NCBI Taxonomy" id="448386"/>
    <lineage>
        <taxon>Eukaryota</taxon>
        <taxon>Rhodophyta</taxon>
        <taxon>Florideophyceae</taxon>
        <taxon>Rhodymeniophycidae</taxon>
        <taxon>Gracilariales</taxon>
        <taxon>Gracilariaceae</taxon>
        <taxon>Gracilariopsis</taxon>
    </lineage>
</organism>
<gene>
    <name evidence="1" type="ORF">BWQ96_08527</name>
</gene>
<evidence type="ECO:0000313" key="2">
    <source>
        <dbReference type="Proteomes" id="UP000247409"/>
    </source>
</evidence>
<dbReference type="EMBL" id="NBIV01000198">
    <property type="protein sequence ID" value="PXF41738.1"/>
    <property type="molecule type" value="Genomic_DNA"/>
</dbReference>
<protein>
    <submittedName>
        <fullName evidence="1">Uncharacterized protein</fullName>
    </submittedName>
</protein>
<sequence length="66" mass="7232">MKACEGKNRMHWVDEYEHASAQEKKDFKDKLAAARARDGPAPSTRIQVFLGGNAASSASQSVGRLR</sequence>
<keyword evidence="2" id="KW-1185">Reference proteome</keyword>
<evidence type="ECO:0000313" key="1">
    <source>
        <dbReference type="EMBL" id="PXF41738.1"/>
    </source>
</evidence>
<dbReference type="Proteomes" id="UP000247409">
    <property type="component" value="Unassembled WGS sequence"/>
</dbReference>
<proteinExistence type="predicted"/>
<name>A0A2V3II73_9FLOR</name>
<comment type="caution">
    <text evidence="1">The sequence shown here is derived from an EMBL/GenBank/DDBJ whole genome shotgun (WGS) entry which is preliminary data.</text>
</comment>